<keyword evidence="2" id="KW-1185">Reference proteome</keyword>
<name>A0A4Y8X4B3_9MICC</name>
<dbReference type="GO" id="GO:0030649">
    <property type="term" value="P:aminoglycoside antibiotic catabolic process"/>
    <property type="evidence" value="ECO:0007669"/>
    <property type="project" value="TreeGrafter"/>
</dbReference>
<dbReference type="InterPro" id="IPR036527">
    <property type="entry name" value="SCP2_sterol-bd_dom_sf"/>
</dbReference>
<dbReference type="GO" id="GO:0034069">
    <property type="term" value="F:aminoglycoside N-acetyltransferase activity"/>
    <property type="evidence" value="ECO:0007669"/>
    <property type="project" value="TreeGrafter"/>
</dbReference>
<dbReference type="PANTHER" id="PTHR37817:SF1">
    <property type="entry name" value="N-ACETYLTRANSFERASE EIS"/>
    <property type="match status" value="1"/>
</dbReference>
<dbReference type="RefSeq" id="WP_135027645.1">
    <property type="nucleotide sequence ID" value="NZ_BMLA01000001.1"/>
</dbReference>
<dbReference type="PROSITE" id="PS51186">
    <property type="entry name" value="GNAT"/>
    <property type="match status" value="1"/>
</dbReference>
<keyword evidence="1" id="KW-0808">Transferase</keyword>
<dbReference type="EMBL" id="JACHMC010000001">
    <property type="protein sequence ID" value="MBB4882734.1"/>
    <property type="molecule type" value="Genomic_DNA"/>
</dbReference>
<dbReference type="Pfam" id="PF17668">
    <property type="entry name" value="Acetyltransf_17"/>
    <property type="match status" value="1"/>
</dbReference>
<dbReference type="Pfam" id="PF13530">
    <property type="entry name" value="SCP2_2"/>
    <property type="match status" value="1"/>
</dbReference>
<sequence length="470" mass="51225">MTPPTETRPESAWTAPAPATAEALAAHGLELMRVPSPWETGDADPEAPFDHDRRWADAPAVRRHTAVLQRNFHEVGDPDFALADRFIGVEQGDRRRLSGVYPRQADPARTDPVGTLADFTKRLNMGGGRLLPAWCITEVTVSPTHRRRGILRAMMSESLRRARTAGVPIALLTATEATLYRRFGFGVSTYHRSVWLDATRGLQLRGGRPEGSFRFVEPTASAELIDGLWRRAFEAQAGSVERIRFHAARETDRDPRVDGGRPQGLRAVVSTGPDGVDRGVAVYRVDGSTAELIAEDPVTATVVSLWAADAEAYRALLEFLGNLDLVVRLRLPAVANDRLLEFLVLDESRIYTRGVHHHLWHRILDVAACFEARPYLHEGAVTVTVEDALGHAAGTWEIAASGGVGRVTPAPPEAAELTLDVADLGSVLLGGVKAEMMRAAGILTEHRPGAAADLDTLLRQPRPPYSLTGF</sequence>
<dbReference type="Gene3D" id="3.40.630.30">
    <property type="match status" value="2"/>
</dbReference>
<evidence type="ECO:0000313" key="2">
    <source>
        <dbReference type="Proteomes" id="UP000560081"/>
    </source>
</evidence>
<dbReference type="Pfam" id="PF13527">
    <property type="entry name" value="Acetyltransf_9"/>
    <property type="match status" value="1"/>
</dbReference>
<dbReference type="SUPFAM" id="SSF55718">
    <property type="entry name" value="SCP-like"/>
    <property type="match status" value="1"/>
</dbReference>
<dbReference type="InterPro" id="IPR000182">
    <property type="entry name" value="GNAT_dom"/>
</dbReference>
<protein>
    <submittedName>
        <fullName evidence="1">Putative acetyltransferase</fullName>
    </submittedName>
</protein>
<dbReference type="Gene3D" id="3.30.1050.10">
    <property type="entry name" value="SCP2 sterol-binding domain"/>
    <property type="match status" value="1"/>
</dbReference>
<dbReference type="InterPro" id="IPR016181">
    <property type="entry name" value="Acyl_CoA_acyltransferase"/>
</dbReference>
<dbReference type="CDD" id="cd04301">
    <property type="entry name" value="NAT_SF"/>
    <property type="match status" value="1"/>
</dbReference>
<dbReference type="SUPFAM" id="SSF55729">
    <property type="entry name" value="Acyl-CoA N-acyltransferases (Nat)"/>
    <property type="match status" value="1"/>
</dbReference>
<dbReference type="Proteomes" id="UP000560081">
    <property type="component" value="Unassembled WGS sequence"/>
</dbReference>
<organism evidence="1 2">
    <name type="scientific">Micrococcus flavus</name>
    <dbReference type="NCBI Taxonomy" id="384602"/>
    <lineage>
        <taxon>Bacteria</taxon>
        <taxon>Bacillati</taxon>
        <taxon>Actinomycetota</taxon>
        <taxon>Actinomycetes</taxon>
        <taxon>Micrococcales</taxon>
        <taxon>Micrococcaceae</taxon>
        <taxon>Micrococcus</taxon>
    </lineage>
</organism>
<dbReference type="InterPro" id="IPR051554">
    <property type="entry name" value="Acetyltransferase_Eis"/>
</dbReference>
<evidence type="ECO:0000313" key="1">
    <source>
        <dbReference type="EMBL" id="MBB4882734.1"/>
    </source>
</evidence>
<reference evidence="1 2" key="1">
    <citation type="submission" date="2020-08" db="EMBL/GenBank/DDBJ databases">
        <title>Sequencing the genomes of 1000 actinobacteria strains.</title>
        <authorList>
            <person name="Klenk H.-P."/>
        </authorList>
    </citation>
    <scope>NUCLEOTIDE SEQUENCE [LARGE SCALE GENOMIC DNA]</scope>
    <source>
        <strain evidence="1 2">DSM 19079</strain>
    </source>
</reference>
<gene>
    <name evidence="1" type="ORF">BJ976_001085</name>
</gene>
<proteinExistence type="predicted"/>
<comment type="caution">
    <text evidence="1">The sequence shown here is derived from an EMBL/GenBank/DDBJ whole genome shotgun (WGS) entry which is preliminary data.</text>
</comment>
<dbReference type="AlphaFoldDB" id="A0A4Y8X4B3"/>
<accession>A0A4Y8X4B3</accession>
<dbReference type="InterPro" id="IPR041380">
    <property type="entry name" value="Acetyltransf_17"/>
</dbReference>
<dbReference type="OrthoDB" id="8399956at2"/>
<dbReference type="PANTHER" id="PTHR37817">
    <property type="entry name" value="N-ACETYLTRANSFERASE EIS"/>
    <property type="match status" value="1"/>
</dbReference>
<dbReference type="InterPro" id="IPR025559">
    <property type="entry name" value="Eis_dom"/>
</dbReference>